<dbReference type="InterPro" id="IPR011249">
    <property type="entry name" value="Metalloenz_LuxS/M16"/>
</dbReference>
<evidence type="ECO:0000256" key="2">
    <source>
        <dbReference type="ARBA" id="ARBA00022670"/>
    </source>
</evidence>
<evidence type="ECO:0000313" key="10">
    <source>
        <dbReference type="EMBL" id="PRC94750.1"/>
    </source>
</evidence>
<dbReference type="GO" id="GO:0046872">
    <property type="term" value="F:metal ion binding"/>
    <property type="evidence" value="ECO:0007669"/>
    <property type="project" value="InterPro"/>
</dbReference>
<dbReference type="Proteomes" id="UP000237839">
    <property type="component" value="Unassembled WGS sequence"/>
</dbReference>
<dbReference type="InterPro" id="IPR011765">
    <property type="entry name" value="Pept_M16_N"/>
</dbReference>
<feature type="domain" description="Peptidase M16 N-terminal" evidence="8">
    <location>
        <begin position="52"/>
        <end position="171"/>
    </location>
</feature>
<evidence type="ECO:0000256" key="7">
    <source>
        <dbReference type="SAM" id="SignalP"/>
    </source>
</evidence>
<name>A0A2S9H452_9BURK</name>
<dbReference type="AlphaFoldDB" id="A0A2S9H452"/>
<dbReference type="PANTHER" id="PTHR43690:SF34">
    <property type="entry name" value="ZINC PROTEASE PQQL-LIKE"/>
    <property type="match status" value="1"/>
</dbReference>
<dbReference type="EMBL" id="PUGF01000002">
    <property type="protein sequence ID" value="PRC94750.1"/>
    <property type="molecule type" value="Genomic_DNA"/>
</dbReference>
<feature type="region of interest" description="Disordered" evidence="6">
    <location>
        <begin position="854"/>
        <end position="883"/>
    </location>
</feature>
<dbReference type="GO" id="GO:0006508">
    <property type="term" value="P:proteolysis"/>
    <property type="evidence" value="ECO:0007669"/>
    <property type="project" value="UniProtKB-KW"/>
</dbReference>
<reference evidence="10 11" key="1">
    <citation type="submission" date="2018-02" db="EMBL/GenBank/DDBJ databases">
        <title>Solimicrobium silvestre gen. nov., sp. nov., isolated from alpine forest soil.</title>
        <authorList>
            <person name="Margesin R."/>
            <person name="Albuquerque L."/>
            <person name="Zhang D.-C."/>
            <person name="Froufe H.J.C."/>
            <person name="Severino R."/>
            <person name="Roxo I."/>
            <person name="Egas C."/>
            <person name="Da Costa M.S."/>
        </authorList>
    </citation>
    <scope>NUCLEOTIDE SEQUENCE [LARGE SCALE GENOMIC DNA]</scope>
    <source>
        <strain evidence="10 11">S20-91</strain>
    </source>
</reference>
<evidence type="ECO:0000256" key="6">
    <source>
        <dbReference type="SAM" id="MobiDB-lite"/>
    </source>
</evidence>
<feature type="compositionally biased region" description="Basic and acidic residues" evidence="6">
    <location>
        <begin position="854"/>
        <end position="878"/>
    </location>
</feature>
<gene>
    <name evidence="10" type="ORF">S2091_0753</name>
</gene>
<feature type="signal peptide" evidence="7">
    <location>
        <begin position="1"/>
        <end position="24"/>
    </location>
</feature>
<dbReference type="Pfam" id="PF00675">
    <property type="entry name" value="Peptidase_M16"/>
    <property type="match status" value="1"/>
</dbReference>
<feature type="domain" description="Peptidase M16 C-terminal" evidence="9">
    <location>
        <begin position="210"/>
        <end position="390"/>
    </location>
</feature>
<dbReference type="Pfam" id="PF05193">
    <property type="entry name" value="Peptidase_M16_C"/>
    <property type="match status" value="2"/>
</dbReference>
<keyword evidence="2" id="KW-0645">Protease</keyword>
<dbReference type="SUPFAM" id="SSF63411">
    <property type="entry name" value="LuxS/MPP-like metallohydrolase"/>
    <property type="match status" value="4"/>
</dbReference>
<evidence type="ECO:0000313" key="11">
    <source>
        <dbReference type="Proteomes" id="UP000237839"/>
    </source>
</evidence>
<dbReference type="InterPro" id="IPR050626">
    <property type="entry name" value="Peptidase_M16"/>
</dbReference>
<evidence type="ECO:0000259" key="9">
    <source>
        <dbReference type="Pfam" id="PF05193"/>
    </source>
</evidence>
<dbReference type="InterPro" id="IPR007863">
    <property type="entry name" value="Peptidase_M16_C"/>
</dbReference>
<keyword evidence="4" id="KW-0862">Zinc</keyword>
<evidence type="ECO:0000256" key="5">
    <source>
        <dbReference type="ARBA" id="ARBA00023049"/>
    </source>
</evidence>
<keyword evidence="3" id="KW-0378">Hydrolase</keyword>
<proteinExistence type="inferred from homology"/>
<evidence type="ECO:0000256" key="1">
    <source>
        <dbReference type="ARBA" id="ARBA00007261"/>
    </source>
</evidence>
<evidence type="ECO:0000256" key="4">
    <source>
        <dbReference type="ARBA" id="ARBA00022833"/>
    </source>
</evidence>
<dbReference type="OrthoDB" id="9811314at2"/>
<sequence length="963" mass="107367">MTTFSLRKIFAGALLLALTWSAQSAITLSDPLPINPLLKMGKLENGLTYYIQKNSKPEKRVELRLVVKAGSILEDDDQQGLAHFTEHMAFNGSRHFKKHELISYLQSIGIKFGADLNAYTSFDETVYILPVPTTKKENLETGFLVLEDWAQGLTMNDADIDSERHIILEEARLGKGAGDRMNKQLYPALFNGSKYAERLPIGKEDIISNFKHDAIKRFYADWYRPDLMAVVVIGDIEPEQAEQMIKAHFAQLKNPANERPRNYAKIPTRDASAGLVITDKEATNNVVMIRYPVQPSTPDKSIADYRQSLIKNLSSAILNQRLQELTQQATPPFIGGGSSIGALAHGYESFSSAAIIGRTGVESAITALIQENERARQFGFSSAELERTKKNHLRFFETAYNERDKSNSSEYAAEYIRHFLTEESIPGIVNEYAYATELLPGITLDEVNHYAQKNIPDNIPKLATYLGSNKEGEIIPTNTQLLNWVNSAEKAPVLANSDKAIPTSLLAQAPNAGSITAETVNVRLGTTELTLSNGLKVILKPTDFKSDQVLLSASRFGGLSLFDDADKYNALYATAVTQSMGLASYTPTDLQKILAGKSLSFNTSLSNYTEHLSGYAASSDIETLFQSIYLRFANPRKDPDLYTAFISGMQDLTKNSMARPESVFSNTLSTTLYNNHPRLSLAPKPDDFTHINLDRTSAIYGERFNSAKGFTFILIGSFDLEKIKPLIATYLASLPTTELSTSYHDLNIRPVTGVVKKEVHSGSEPKSQVSIIFTGPANYSKEENMRFNALIEVMNLRITDVLREKLTLIYSGGMSGSIDRIPYQNYRIAINLPCGPDNVDKVIAATFAEIEKIKSETPPEPVKDQGQDQDQKQAKEKINSAGPTQEELNKVKLNWIKNHNIAMRTNEQWLRYLQDATLFNTDTTELLTVENRVNAITLADVRESAKRYLNTENYVQVVLYPEK</sequence>
<feature type="chain" id="PRO_5015512813" evidence="7">
    <location>
        <begin position="25"/>
        <end position="963"/>
    </location>
</feature>
<dbReference type="GO" id="GO:0008237">
    <property type="term" value="F:metallopeptidase activity"/>
    <property type="evidence" value="ECO:0007669"/>
    <property type="project" value="UniProtKB-KW"/>
</dbReference>
<dbReference type="Gene3D" id="3.30.830.10">
    <property type="entry name" value="Metalloenzyme, LuxS/M16 peptidase-like"/>
    <property type="match status" value="4"/>
</dbReference>
<comment type="caution">
    <text evidence="10">The sequence shown here is derived from an EMBL/GenBank/DDBJ whole genome shotgun (WGS) entry which is preliminary data.</text>
</comment>
<feature type="domain" description="Peptidase M16 C-terminal" evidence="9">
    <location>
        <begin position="706"/>
        <end position="859"/>
    </location>
</feature>
<evidence type="ECO:0000259" key="8">
    <source>
        <dbReference type="Pfam" id="PF00675"/>
    </source>
</evidence>
<keyword evidence="5" id="KW-0482">Metalloprotease</keyword>
<organism evidence="10 11">
    <name type="scientific">Solimicrobium silvestre</name>
    <dbReference type="NCBI Taxonomy" id="2099400"/>
    <lineage>
        <taxon>Bacteria</taxon>
        <taxon>Pseudomonadati</taxon>
        <taxon>Pseudomonadota</taxon>
        <taxon>Betaproteobacteria</taxon>
        <taxon>Burkholderiales</taxon>
        <taxon>Oxalobacteraceae</taxon>
        <taxon>Solimicrobium</taxon>
    </lineage>
</organism>
<keyword evidence="7" id="KW-0732">Signal</keyword>
<dbReference type="PANTHER" id="PTHR43690">
    <property type="entry name" value="NARDILYSIN"/>
    <property type="match status" value="1"/>
</dbReference>
<evidence type="ECO:0000256" key="3">
    <source>
        <dbReference type="ARBA" id="ARBA00022801"/>
    </source>
</evidence>
<dbReference type="RefSeq" id="WP_105530450.1">
    <property type="nucleotide sequence ID" value="NZ_PUGF01000002.1"/>
</dbReference>
<accession>A0A2S9H452</accession>
<keyword evidence="11" id="KW-1185">Reference proteome</keyword>
<comment type="similarity">
    <text evidence="1">Belongs to the peptidase M16 family.</text>
</comment>
<protein>
    <submittedName>
        <fullName evidence="10">Insulinase (Peptidase family M16)</fullName>
    </submittedName>
</protein>